<accession>A0A8C3K6K4</accession>
<dbReference type="PANTHER" id="PTHR10424">
    <property type="entry name" value="VIRAL ENVELOPE PROTEIN"/>
    <property type="match status" value="1"/>
</dbReference>
<protein>
    <submittedName>
        <fullName evidence="3">Uncharacterized protein</fullName>
    </submittedName>
</protein>
<sequence length="404" mass="46127">MWDQNSYINITKSVVHSFNLSDCWVCTALPRANMELPLLGIPISYKNWNNLHWKPGGDCAPGQSLSYLPHGDPLKFELQILEMPIFIRRHNNTAPKVGVFNLSVTADLNGTICETGKSINDNSNECPPTIMRGLWLNYSYNCIPNGLWWLCGDGRARKLLPDFWDGVCTMGYVIPQHRIYNHSHPPPGIRRTHWRRKRRIPNNPLVERPTAFHSFARWFIPCLGVSELEKAIVNISASMERIENFTVDAIQGLQTEVSSLSKVVLQNRMALDLLLASQGGVCAMINTSCCAYVDQSGRVATDIKNIRDQIGILHDVTQDDIGWGFFEVWKNLTSWLPNLKWVKQLLITVIVLAILFTIIVLMIKCAFTCNTRNSYGEWKRNRLRQKLESNKYFKNVKATHQTEL</sequence>
<evidence type="ECO:0000256" key="2">
    <source>
        <dbReference type="SAM" id="Phobius"/>
    </source>
</evidence>
<dbReference type="Gene3D" id="1.10.287.210">
    <property type="match status" value="1"/>
</dbReference>
<dbReference type="AlphaFoldDB" id="A0A8C3K6K4"/>
<name>A0A8C3K6K4_9CHAR</name>
<keyword evidence="2" id="KW-0472">Membrane</keyword>
<feature type="transmembrane region" description="Helical" evidence="2">
    <location>
        <begin position="345"/>
        <end position="363"/>
    </location>
</feature>
<evidence type="ECO:0000256" key="1">
    <source>
        <dbReference type="ARBA" id="ARBA00023157"/>
    </source>
</evidence>
<keyword evidence="1" id="KW-1015">Disulfide bond</keyword>
<proteinExistence type="predicted"/>
<dbReference type="Ensembl" id="ENSCPGT00000020491.1">
    <property type="protein sequence ID" value="ENSCPGP00000018735.1"/>
    <property type="gene ID" value="ENSCPGG00000013085.1"/>
</dbReference>
<keyword evidence="2" id="KW-1133">Transmembrane helix</keyword>
<dbReference type="PANTHER" id="PTHR10424:SF73">
    <property type="entry name" value="ENDOGENOUS RETROVIRUS GROUP FC1 ENV POLYPROTEIN-RELATED"/>
    <property type="match status" value="1"/>
</dbReference>
<dbReference type="InterPro" id="IPR018154">
    <property type="entry name" value="TLV/ENV_coat_polyprotein"/>
</dbReference>
<organism evidence="3 4">
    <name type="scientific">Calidris pygmaea</name>
    <name type="common">Spoon-billed sandpiper</name>
    <dbReference type="NCBI Taxonomy" id="425635"/>
    <lineage>
        <taxon>Eukaryota</taxon>
        <taxon>Metazoa</taxon>
        <taxon>Chordata</taxon>
        <taxon>Craniata</taxon>
        <taxon>Vertebrata</taxon>
        <taxon>Euteleostomi</taxon>
        <taxon>Archelosauria</taxon>
        <taxon>Archosauria</taxon>
        <taxon>Dinosauria</taxon>
        <taxon>Saurischia</taxon>
        <taxon>Theropoda</taxon>
        <taxon>Coelurosauria</taxon>
        <taxon>Aves</taxon>
        <taxon>Neognathae</taxon>
        <taxon>Neoaves</taxon>
        <taxon>Charadriiformes</taxon>
        <taxon>Scolopacidae</taxon>
        <taxon>Calidris</taxon>
    </lineage>
</organism>
<reference evidence="3" key="2">
    <citation type="submission" date="2025-09" db="UniProtKB">
        <authorList>
            <consortium name="Ensembl"/>
        </authorList>
    </citation>
    <scope>IDENTIFICATION</scope>
</reference>
<dbReference type="Proteomes" id="UP000694419">
    <property type="component" value="Unplaced"/>
</dbReference>
<keyword evidence="2" id="KW-0812">Transmembrane</keyword>
<keyword evidence="4" id="KW-1185">Reference proteome</keyword>
<evidence type="ECO:0000313" key="3">
    <source>
        <dbReference type="Ensembl" id="ENSCPGP00000018735.1"/>
    </source>
</evidence>
<reference evidence="3" key="1">
    <citation type="submission" date="2025-08" db="UniProtKB">
        <authorList>
            <consortium name="Ensembl"/>
        </authorList>
    </citation>
    <scope>IDENTIFICATION</scope>
</reference>
<evidence type="ECO:0000313" key="4">
    <source>
        <dbReference type="Proteomes" id="UP000694419"/>
    </source>
</evidence>
<dbReference type="Pfam" id="PF00429">
    <property type="entry name" value="TLV_coat"/>
    <property type="match status" value="1"/>
</dbReference>
<dbReference type="SUPFAM" id="SSF58069">
    <property type="entry name" value="Virus ectodomain"/>
    <property type="match status" value="1"/>
</dbReference>